<sequence>MPPLVPRYNLRHVNYMGLDYHLGRCLSDDYAIVRTSGLGSSNWPPFDRTHMSEFKWDTGFILDKLKGLSVNFAFGGYNIDIGERKGRSKR</sequence>
<protein>
    <submittedName>
        <fullName evidence="1">Uncharacterized protein</fullName>
    </submittedName>
</protein>
<dbReference type="EMBL" id="KN824358">
    <property type="protein sequence ID" value="KIM22317.1"/>
    <property type="molecule type" value="Genomic_DNA"/>
</dbReference>
<reference evidence="1 2" key="1">
    <citation type="submission" date="2014-04" db="EMBL/GenBank/DDBJ databases">
        <authorList>
            <consortium name="DOE Joint Genome Institute"/>
            <person name="Kuo A."/>
            <person name="Zuccaro A."/>
            <person name="Kohler A."/>
            <person name="Nagy L.G."/>
            <person name="Floudas D."/>
            <person name="Copeland A."/>
            <person name="Barry K.W."/>
            <person name="Cichocki N."/>
            <person name="Veneault-Fourrey C."/>
            <person name="LaButti K."/>
            <person name="Lindquist E.A."/>
            <person name="Lipzen A."/>
            <person name="Lundell T."/>
            <person name="Morin E."/>
            <person name="Murat C."/>
            <person name="Sun H."/>
            <person name="Tunlid A."/>
            <person name="Henrissat B."/>
            <person name="Grigoriev I.V."/>
            <person name="Hibbett D.S."/>
            <person name="Martin F."/>
            <person name="Nordberg H.P."/>
            <person name="Cantor M.N."/>
            <person name="Hua S.X."/>
        </authorList>
    </citation>
    <scope>NUCLEOTIDE SEQUENCE [LARGE SCALE GENOMIC DNA]</scope>
    <source>
        <strain evidence="1 2">MAFF 305830</strain>
    </source>
</reference>
<dbReference type="HOGENOM" id="CLU_2442255_0_0_1"/>
<keyword evidence="2" id="KW-1185">Reference proteome</keyword>
<organism evidence="1 2">
    <name type="scientific">Serendipita vermifera MAFF 305830</name>
    <dbReference type="NCBI Taxonomy" id="933852"/>
    <lineage>
        <taxon>Eukaryota</taxon>
        <taxon>Fungi</taxon>
        <taxon>Dikarya</taxon>
        <taxon>Basidiomycota</taxon>
        <taxon>Agaricomycotina</taxon>
        <taxon>Agaricomycetes</taxon>
        <taxon>Sebacinales</taxon>
        <taxon>Serendipitaceae</taxon>
        <taxon>Serendipita</taxon>
    </lineage>
</organism>
<evidence type="ECO:0000313" key="1">
    <source>
        <dbReference type="EMBL" id="KIM22317.1"/>
    </source>
</evidence>
<dbReference type="AlphaFoldDB" id="A0A0C2WYB9"/>
<evidence type="ECO:0000313" key="2">
    <source>
        <dbReference type="Proteomes" id="UP000054097"/>
    </source>
</evidence>
<gene>
    <name evidence="1" type="ORF">M408DRAFT_291105</name>
</gene>
<accession>A0A0C2WYB9</accession>
<dbReference type="Proteomes" id="UP000054097">
    <property type="component" value="Unassembled WGS sequence"/>
</dbReference>
<proteinExistence type="predicted"/>
<name>A0A0C2WYB9_SERVB</name>
<reference evidence="2" key="2">
    <citation type="submission" date="2015-01" db="EMBL/GenBank/DDBJ databases">
        <title>Evolutionary Origins and Diversification of the Mycorrhizal Mutualists.</title>
        <authorList>
            <consortium name="DOE Joint Genome Institute"/>
            <consortium name="Mycorrhizal Genomics Consortium"/>
            <person name="Kohler A."/>
            <person name="Kuo A."/>
            <person name="Nagy L.G."/>
            <person name="Floudas D."/>
            <person name="Copeland A."/>
            <person name="Barry K.W."/>
            <person name="Cichocki N."/>
            <person name="Veneault-Fourrey C."/>
            <person name="LaButti K."/>
            <person name="Lindquist E.A."/>
            <person name="Lipzen A."/>
            <person name="Lundell T."/>
            <person name="Morin E."/>
            <person name="Murat C."/>
            <person name="Riley R."/>
            <person name="Ohm R."/>
            <person name="Sun H."/>
            <person name="Tunlid A."/>
            <person name="Henrissat B."/>
            <person name="Grigoriev I.V."/>
            <person name="Hibbett D.S."/>
            <person name="Martin F."/>
        </authorList>
    </citation>
    <scope>NUCLEOTIDE SEQUENCE [LARGE SCALE GENOMIC DNA]</scope>
    <source>
        <strain evidence="2">MAFF 305830</strain>
    </source>
</reference>